<reference evidence="1 2" key="1">
    <citation type="journal article" date="2021" name="Hortic Res">
        <title>High-quality reference genome and annotation aids understanding of berry development for evergreen blueberry (Vaccinium darrowii).</title>
        <authorList>
            <person name="Yu J."/>
            <person name="Hulse-Kemp A.M."/>
            <person name="Babiker E."/>
            <person name="Staton M."/>
        </authorList>
    </citation>
    <scope>NUCLEOTIDE SEQUENCE [LARGE SCALE GENOMIC DNA]</scope>
    <source>
        <strain evidence="2">cv. NJ 8807/NJ 8810</strain>
        <tissue evidence="1">Young leaf</tissue>
    </source>
</reference>
<keyword evidence="2" id="KW-1185">Reference proteome</keyword>
<evidence type="ECO:0000313" key="2">
    <source>
        <dbReference type="Proteomes" id="UP000828048"/>
    </source>
</evidence>
<comment type="caution">
    <text evidence="1">The sequence shown here is derived from an EMBL/GenBank/DDBJ whole genome shotgun (WGS) entry which is preliminary data.</text>
</comment>
<dbReference type="Proteomes" id="UP000828048">
    <property type="component" value="Chromosome 3"/>
</dbReference>
<accession>A0ACB7YXM0</accession>
<evidence type="ECO:0000313" key="1">
    <source>
        <dbReference type="EMBL" id="KAH7858330.1"/>
    </source>
</evidence>
<gene>
    <name evidence="1" type="ORF">Vadar_022566</name>
</gene>
<name>A0ACB7YXM0_9ERIC</name>
<proteinExistence type="predicted"/>
<organism evidence="1 2">
    <name type="scientific">Vaccinium darrowii</name>
    <dbReference type="NCBI Taxonomy" id="229202"/>
    <lineage>
        <taxon>Eukaryota</taxon>
        <taxon>Viridiplantae</taxon>
        <taxon>Streptophyta</taxon>
        <taxon>Embryophyta</taxon>
        <taxon>Tracheophyta</taxon>
        <taxon>Spermatophyta</taxon>
        <taxon>Magnoliopsida</taxon>
        <taxon>eudicotyledons</taxon>
        <taxon>Gunneridae</taxon>
        <taxon>Pentapetalae</taxon>
        <taxon>asterids</taxon>
        <taxon>Ericales</taxon>
        <taxon>Ericaceae</taxon>
        <taxon>Vaccinioideae</taxon>
        <taxon>Vaccinieae</taxon>
        <taxon>Vaccinium</taxon>
    </lineage>
</organism>
<protein>
    <submittedName>
        <fullName evidence="1">Uncharacterized protein</fullName>
    </submittedName>
</protein>
<dbReference type="EMBL" id="CM037153">
    <property type="protein sequence ID" value="KAH7858330.1"/>
    <property type="molecule type" value="Genomic_DNA"/>
</dbReference>
<sequence>MASSFSLRNFSTCSYLIQYFLLILTFSVSTKHTLGFCYTSIFSFGDSLADTGNLLHIAESSTQPPQFALPPYGETYFHRPTGRCSDGRLIIDFIAQDLGMPLVPPYFRGQNESVVNFQEGVNFAVGGSTALDKSFFEERGIHNPFTNSSFSLRDQLGWFKEMLSSLCHSSSDCKQLLSSSLILMGEIGGNDYNGAFASRRSLQEIRSFVPIVIDAISSAITELIELGAMTLMVPGNLPIGCIPYLLTDYMSSIKEDYDRETGCLIWLNEFAVYHNEMLRIELNRIQELHPHTTIIYADYYNAAMRFYRSPFEYGFNGSRVLKACCGAKEGPYDVNLTVLCGYPPSTPCDDPSSYVSWDGTHLTEAAYRWISKSLLEGPYTIPPINLSCISFPATTESKVD</sequence>